<dbReference type="PANTHER" id="PTHR30250:SF10">
    <property type="entry name" value="LIPOPOLYSACCHARIDE BIOSYNTHESIS PROTEIN WZXC"/>
    <property type="match status" value="1"/>
</dbReference>
<feature type="transmembrane region" description="Helical" evidence="7">
    <location>
        <begin position="88"/>
        <end position="112"/>
    </location>
</feature>
<proteinExistence type="inferred from homology"/>
<feature type="transmembrane region" description="Helical" evidence="7">
    <location>
        <begin position="48"/>
        <end position="67"/>
    </location>
</feature>
<sequence length="499" mass="51863">MAIDERPPSLGASASRGAAVTLGAQLVRVLVQLAGIVVLARLLTPADYGVLAMVLAIIGVGEVFRDFGLSAAAVQAREVTHAQRTNLFWINTGIGALLAVAVCAASGPIAAFYGDPRLQPVAIALSATFLLNGLATQFRADLNRRMRFMRLSSAEIAGQIAGLVVGVWLALGGAGYGALVAQQLVVAAATLVALVAVTGWWPGLPSRGVPMRGFLRFGGNLVASQLVAYASRNVDSVVIGATVGASALGLYNRAFQLMLMPLNQVNAPSTRVALPVLSRLQDSPARYAEFIGLGQAFMLNLVGAILAFGCAQAGPLIDLALGAQWEPAVPIFRILAVAGFFQAAGYATYWVFLSKGLTGAHLAYTLATRPVMIGLIVLGSFWGVLGVAAVFAIATAVLWPIALWWAGRVSDAPVGMLWRNGVRAFAVHATAGAASFAATAWLPDAAWALRLAVGALAFAGALGVAALALRPFRDDVRRMVAIRRYFRAGGAQPDPGEAG</sequence>
<keyword evidence="6 7" id="KW-0472">Membrane</keyword>
<dbReference type="GO" id="GO:0005886">
    <property type="term" value="C:plasma membrane"/>
    <property type="evidence" value="ECO:0007669"/>
    <property type="project" value="UniProtKB-SubCell"/>
</dbReference>
<evidence type="ECO:0000313" key="9">
    <source>
        <dbReference type="Proteomes" id="UP000324678"/>
    </source>
</evidence>
<reference evidence="8 9" key="1">
    <citation type="submission" date="2019-09" db="EMBL/GenBank/DDBJ databases">
        <title>Genome sequencing of strain KACC 19306.</title>
        <authorList>
            <person name="Heo J."/>
            <person name="Kim S.-J."/>
            <person name="Kim J.-S."/>
            <person name="Hong S.-B."/>
            <person name="Kwon S.-W."/>
        </authorList>
    </citation>
    <scope>NUCLEOTIDE SEQUENCE [LARGE SCALE GENOMIC DNA]</scope>
    <source>
        <strain evidence="8 9">KACC 19306</strain>
    </source>
</reference>
<dbReference type="EMBL" id="CP043505">
    <property type="protein sequence ID" value="QEO14166.1"/>
    <property type="molecule type" value="Genomic_DNA"/>
</dbReference>
<accession>A0A5C1YDL3</accession>
<evidence type="ECO:0000313" key="8">
    <source>
        <dbReference type="EMBL" id="QEO14166.1"/>
    </source>
</evidence>
<evidence type="ECO:0000256" key="1">
    <source>
        <dbReference type="ARBA" id="ARBA00004651"/>
    </source>
</evidence>
<dbReference type="PANTHER" id="PTHR30250">
    <property type="entry name" value="PST FAMILY PREDICTED COLANIC ACID TRANSPORTER"/>
    <property type="match status" value="1"/>
</dbReference>
<evidence type="ECO:0000256" key="2">
    <source>
        <dbReference type="ARBA" id="ARBA00007430"/>
    </source>
</evidence>
<dbReference type="InterPro" id="IPR050833">
    <property type="entry name" value="Poly_Biosynth_Transport"/>
</dbReference>
<protein>
    <submittedName>
        <fullName evidence="8">Lipopolysaccharide biosynthesis protein</fullName>
    </submittedName>
</protein>
<dbReference type="Pfam" id="PF13440">
    <property type="entry name" value="Polysacc_synt_3"/>
    <property type="match status" value="1"/>
</dbReference>
<name>A0A5C1YDL3_9MICO</name>
<keyword evidence="3" id="KW-1003">Cell membrane</keyword>
<dbReference type="Proteomes" id="UP000324678">
    <property type="component" value="Chromosome"/>
</dbReference>
<feature type="transmembrane region" description="Helical" evidence="7">
    <location>
        <begin position="372"/>
        <end position="405"/>
    </location>
</feature>
<feature type="transmembrane region" description="Helical" evidence="7">
    <location>
        <begin position="448"/>
        <end position="469"/>
    </location>
</feature>
<organism evidence="8 9">
    <name type="scientific">Agromyces intestinalis</name>
    <dbReference type="NCBI Taxonomy" id="2592652"/>
    <lineage>
        <taxon>Bacteria</taxon>
        <taxon>Bacillati</taxon>
        <taxon>Actinomycetota</taxon>
        <taxon>Actinomycetes</taxon>
        <taxon>Micrococcales</taxon>
        <taxon>Microbacteriaceae</taxon>
        <taxon>Agromyces</taxon>
    </lineage>
</organism>
<comment type="similarity">
    <text evidence="2">Belongs to the polysaccharide synthase family.</text>
</comment>
<keyword evidence="5 7" id="KW-1133">Transmembrane helix</keyword>
<dbReference type="KEGG" id="ail:FLP10_06845"/>
<feature type="transmembrane region" description="Helical" evidence="7">
    <location>
        <begin position="118"/>
        <end position="135"/>
    </location>
</feature>
<dbReference type="RefSeq" id="WP_149160187.1">
    <property type="nucleotide sequence ID" value="NZ_CP043505.1"/>
</dbReference>
<gene>
    <name evidence="8" type="ORF">FLP10_06845</name>
</gene>
<feature type="transmembrane region" description="Helical" evidence="7">
    <location>
        <begin position="425"/>
        <end position="442"/>
    </location>
</feature>
<keyword evidence="9" id="KW-1185">Reference proteome</keyword>
<feature type="transmembrane region" description="Helical" evidence="7">
    <location>
        <begin position="156"/>
        <end position="178"/>
    </location>
</feature>
<evidence type="ECO:0000256" key="7">
    <source>
        <dbReference type="SAM" id="Phobius"/>
    </source>
</evidence>
<comment type="subcellular location">
    <subcellularLocation>
        <location evidence="1">Cell membrane</location>
        <topology evidence="1">Multi-pass membrane protein</topology>
    </subcellularLocation>
</comment>
<dbReference type="AlphaFoldDB" id="A0A5C1YDL3"/>
<evidence type="ECO:0000256" key="4">
    <source>
        <dbReference type="ARBA" id="ARBA00022692"/>
    </source>
</evidence>
<evidence type="ECO:0000256" key="3">
    <source>
        <dbReference type="ARBA" id="ARBA00022475"/>
    </source>
</evidence>
<feature type="transmembrane region" description="Helical" evidence="7">
    <location>
        <begin position="20"/>
        <end position="42"/>
    </location>
</feature>
<keyword evidence="4 7" id="KW-0812">Transmembrane</keyword>
<evidence type="ECO:0000256" key="5">
    <source>
        <dbReference type="ARBA" id="ARBA00022989"/>
    </source>
</evidence>
<evidence type="ECO:0000256" key="6">
    <source>
        <dbReference type="ARBA" id="ARBA00023136"/>
    </source>
</evidence>
<feature type="transmembrane region" description="Helical" evidence="7">
    <location>
        <begin position="184"/>
        <end position="201"/>
    </location>
</feature>
<feature type="transmembrane region" description="Helical" evidence="7">
    <location>
        <begin position="331"/>
        <end position="352"/>
    </location>
</feature>
<dbReference type="CDD" id="cd13127">
    <property type="entry name" value="MATE_tuaB_like"/>
    <property type="match status" value="1"/>
</dbReference>
<dbReference type="OrthoDB" id="9770347at2"/>